<dbReference type="Pfam" id="PF14451">
    <property type="entry name" value="Ub-Mut7C"/>
    <property type="match status" value="1"/>
</dbReference>
<dbReference type="InterPro" id="IPR002782">
    <property type="entry name" value="Mut7-C_RNAse_dom"/>
</dbReference>
<evidence type="ECO:0008006" key="5">
    <source>
        <dbReference type="Google" id="ProtNLM"/>
    </source>
</evidence>
<organism evidence="3 4">
    <name type="scientific">Saccharopolyspora montiporae</name>
    <dbReference type="NCBI Taxonomy" id="2781240"/>
    <lineage>
        <taxon>Bacteria</taxon>
        <taxon>Bacillati</taxon>
        <taxon>Actinomycetota</taxon>
        <taxon>Actinomycetes</taxon>
        <taxon>Pseudonocardiales</taxon>
        <taxon>Pseudonocardiaceae</taxon>
        <taxon>Saccharopolyspora</taxon>
    </lineage>
</organism>
<dbReference type="Proteomes" id="UP000598360">
    <property type="component" value="Unassembled WGS sequence"/>
</dbReference>
<gene>
    <name evidence="3" type="ORF">IQ251_18730</name>
</gene>
<sequence>MDTPVQVHLDPALQFFLDRRHRPGPVRVAHDGTATAGHIVQSLGVPLTEVGSLRTGGGPVAPAHRPAPGTVLQVDAVPRPQPGTRFLLDVHLGKLARRMRLLGLDTAYRNDADDRQLVHRSRIEDRVLLSRDRGLLQRAALPAGAHVRGTAPDDQLADVLDRFRPELAPWTRCTACNGLLRPADKDEVRAELEAGTLRTHDEYARCPECGKVYWRGAHSRRIEAIIRAARE</sequence>
<name>A0A929G1B4_9PSEU</name>
<dbReference type="PANTHER" id="PTHR39081:SF1">
    <property type="entry name" value="MUT7-C RNASE DOMAIN-CONTAINING PROTEIN"/>
    <property type="match status" value="1"/>
</dbReference>
<evidence type="ECO:0000259" key="2">
    <source>
        <dbReference type="Pfam" id="PF14451"/>
    </source>
</evidence>
<evidence type="ECO:0000313" key="3">
    <source>
        <dbReference type="EMBL" id="MBE9376490.1"/>
    </source>
</evidence>
<dbReference type="InterPro" id="IPR027798">
    <property type="entry name" value="Ub_Mut7C"/>
</dbReference>
<evidence type="ECO:0000313" key="4">
    <source>
        <dbReference type="Proteomes" id="UP000598360"/>
    </source>
</evidence>
<dbReference type="Pfam" id="PF01927">
    <property type="entry name" value="Mut7-C"/>
    <property type="match status" value="1"/>
</dbReference>
<evidence type="ECO:0000259" key="1">
    <source>
        <dbReference type="Pfam" id="PF01927"/>
    </source>
</evidence>
<dbReference type="AlphaFoldDB" id="A0A929G1B4"/>
<accession>A0A929G1B4</accession>
<keyword evidence="4" id="KW-1185">Reference proteome</keyword>
<dbReference type="PANTHER" id="PTHR39081">
    <property type="entry name" value="MUT7-C DOMAIN-CONTAINING PROTEIN"/>
    <property type="match status" value="1"/>
</dbReference>
<comment type="caution">
    <text evidence="3">The sequence shown here is derived from an EMBL/GenBank/DDBJ whole genome shotgun (WGS) entry which is preliminary data.</text>
</comment>
<feature type="domain" description="Mut7-C RNAse" evidence="1">
    <location>
        <begin position="84"/>
        <end position="225"/>
    </location>
</feature>
<dbReference type="EMBL" id="JADEYC010000043">
    <property type="protein sequence ID" value="MBE9376490.1"/>
    <property type="molecule type" value="Genomic_DNA"/>
</dbReference>
<proteinExistence type="predicted"/>
<feature type="domain" description="Ubiquitin Mut7-C" evidence="2">
    <location>
        <begin position="5"/>
        <end position="75"/>
    </location>
</feature>
<protein>
    <recommendedName>
        <fullName evidence="5">Mut7-C ubiquitin/RNAse domain-containing protein</fullName>
    </recommendedName>
</protein>
<reference evidence="3" key="1">
    <citation type="submission" date="2020-10" db="EMBL/GenBank/DDBJ databases">
        <title>Diversity and distribution of actinomycetes associated with coral in the coast of Hainan.</title>
        <authorList>
            <person name="Li F."/>
        </authorList>
    </citation>
    <scope>NUCLEOTIDE SEQUENCE</scope>
    <source>
        <strain evidence="3">HNM0983</strain>
    </source>
</reference>